<protein>
    <recommendedName>
        <fullName evidence="6">Interferon-induced protein 44</fullName>
    </recommendedName>
    <alternativeName>
        <fullName evidence="5">Interferon-induced protein 44-like</fullName>
    </alternativeName>
</protein>
<evidence type="ECO:0000313" key="9">
    <source>
        <dbReference type="Proteomes" id="UP000694542"/>
    </source>
</evidence>
<dbReference type="InterPro" id="IPR006571">
    <property type="entry name" value="TLDc_dom"/>
</dbReference>
<evidence type="ECO:0000313" key="8">
    <source>
        <dbReference type="Ensembl" id="ENSCAFP00040026259.1"/>
    </source>
</evidence>
<keyword evidence="3" id="KW-0963">Cytoplasm</keyword>
<dbReference type="Gene3D" id="3.40.50.300">
    <property type="entry name" value="P-loop containing nucleotide triphosphate hydrolases"/>
    <property type="match status" value="2"/>
</dbReference>
<dbReference type="Pfam" id="PF07534">
    <property type="entry name" value="TLD"/>
    <property type="match status" value="1"/>
</dbReference>
<comment type="subcellular location">
    <subcellularLocation>
        <location evidence="1">Cytoplasm</location>
    </subcellularLocation>
</comment>
<evidence type="ECO:0000256" key="4">
    <source>
        <dbReference type="ARBA" id="ARBA00055327"/>
    </source>
</evidence>
<evidence type="ECO:0000256" key="2">
    <source>
        <dbReference type="ARBA" id="ARBA00009243"/>
    </source>
</evidence>
<dbReference type="Ensembl" id="ENSCAFT00040030223.1">
    <property type="protein sequence ID" value="ENSCAFP00040026259.1"/>
    <property type="gene ID" value="ENSCAFG00040016401.1"/>
</dbReference>
<comment type="similarity">
    <text evidence="2">Belongs to the IFI44 family.</text>
</comment>
<evidence type="ECO:0000256" key="3">
    <source>
        <dbReference type="ARBA" id="ARBA00022490"/>
    </source>
</evidence>
<dbReference type="PANTHER" id="PTHR14241:SF3">
    <property type="entry name" value="INTERFERON-INDUCED PROTEIN 44"/>
    <property type="match status" value="1"/>
</dbReference>
<dbReference type="SUPFAM" id="SSF52540">
    <property type="entry name" value="P-loop containing nucleoside triphosphate hydrolases"/>
    <property type="match status" value="2"/>
</dbReference>
<comment type="function">
    <text evidence="4">This protein aggregates to form microtubular structures.</text>
</comment>
<organism evidence="8 9">
    <name type="scientific">Canis lupus familiaris</name>
    <name type="common">Dog</name>
    <name type="synonym">Canis familiaris</name>
    <dbReference type="NCBI Taxonomy" id="9615"/>
    <lineage>
        <taxon>Eukaryota</taxon>
        <taxon>Metazoa</taxon>
        <taxon>Chordata</taxon>
        <taxon>Craniata</taxon>
        <taxon>Vertebrata</taxon>
        <taxon>Euteleostomi</taxon>
        <taxon>Mammalia</taxon>
        <taxon>Eutheria</taxon>
        <taxon>Laurasiatheria</taxon>
        <taxon>Carnivora</taxon>
        <taxon>Caniformia</taxon>
        <taxon>Canidae</taxon>
        <taxon>Canis</taxon>
    </lineage>
</organism>
<dbReference type="Proteomes" id="UP000694542">
    <property type="component" value="Chromosome 6"/>
</dbReference>
<dbReference type="PANTHER" id="PTHR14241">
    <property type="entry name" value="INTERFERON-INDUCED PROTEIN 44"/>
    <property type="match status" value="1"/>
</dbReference>
<feature type="domain" description="TLDc" evidence="7">
    <location>
        <begin position="533"/>
        <end position="695"/>
    </location>
</feature>
<dbReference type="FunFam" id="3.40.50.300:FF:001534">
    <property type="entry name" value="Interferon induced protein 44 like"/>
    <property type="match status" value="1"/>
</dbReference>
<dbReference type="CDD" id="cd00882">
    <property type="entry name" value="Ras_like_GTPase"/>
    <property type="match status" value="1"/>
</dbReference>
<proteinExistence type="inferred from homology"/>
<reference evidence="8" key="2">
    <citation type="submission" date="2025-08" db="UniProtKB">
        <authorList>
            <consortium name="Ensembl"/>
        </authorList>
    </citation>
    <scope>IDENTIFICATION</scope>
</reference>
<dbReference type="GO" id="GO:0009615">
    <property type="term" value="P:response to virus"/>
    <property type="evidence" value="ECO:0007669"/>
    <property type="project" value="UniProtKB-ARBA"/>
</dbReference>
<name>A0A8C0YZV0_CANLF</name>
<accession>A0A8C0YZV0</accession>
<dbReference type="FunFam" id="3.40.50.300:FF:001535">
    <property type="entry name" value="Interferon induced protein 44"/>
    <property type="match status" value="1"/>
</dbReference>
<dbReference type="GO" id="GO:0005737">
    <property type="term" value="C:cytoplasm"/>
    <property type="evidence" value="ECO:0007669"/>
    <property type="project" value="UniProtKB-SubCell"/>
</dbReference>
<dbReference type="PROSITE" id="PS51886">
    <property type="entry name" value="TLDC"/>
    <property type="match status" value="1"/>
</dbReference>
<evidence type="ECO:0000259" key="7">
    <source>
        <dbReference type="PROSITE" id="PS51886"/>
    </source>
</evidence>
<sequence length="976" mass="112142">MFFLPCNPNNVFTGAEEKNALELEAEICALNHYDILTSLLTCCCFPIRYRTMAVTTRLTWNEEKRLQKLLGNVSLRLLYKSSVHQSDIFYMLERCIHQGPTVTIIYFSEVLWVVFMLEHYPEKSDELTRPNPSLKFSFRKDRESEITGILETEMKIVSKQLEFYFFGKKEFSVDLGKAILSTYTSKDNDSGQNFCHNTKFLECEVFRVEGIKDDTNYMSKITRAMKYRNPLVAELRAYKPCVHIISEIRILLLGPTGSGKSSFINSVKSIFRGQRTRHAPVGADITSITEQYRIYPIKYGKYGTCLQFSLCDSMGIHEKEGVGLCMEDIPYILKGCVPDRYQLNPNRPITPNHPTFISSPSLKDRIHCVAYVLDINSIQDLSSKMVAKLKQIQKEVLKCGTACVLLLTNMDNCSTLPQDNFLNMAKAMTSQSQIMDVSKMLSVPIYNTFMVENYTSEWELDPLKDTQILFVLRQMLRIVDDFLEDMPLEEIVPEAWRLLKNFLSILYLLSCQDRAVILGFSTCTNSTNRLRSMAVTTCLTKMQEKKLQSCFGGKRFTLLYKASVHDFSGYNVYKRCNNQGPTVMVIYSGHDIFGAYIKDSYQEYGDRVPIVLFAFQKNEISECKIGAYSPSTFLCLYKEDNCSEFLLNLDGKKVTMKLDTIEKLQLKVQVSNERHQKHQKDQIISVKECEVFRCEDLLDKRNMEEITQLHKSLLFDIKSYRPYRDLVRQIRILLLGPTGAGKSSFFNSVKSVFRGYVTHQALVGSDAAGVSDKYRVYSIKDAGYNNSLPFILCDSMGLGEEDKGPCMDDIVYILKGHISDRYQFNSMKPITPGHSNYIENPLLKDRIHCAVFVFNINSVEHLSYEMMAKIKKIRRELIKCGIIHVVLLTHVDSLDLITKGDFIDIYRCTLVKCKLEMVHRELGFALSDILVVSNYTSEWELEPVKDLLILSALRQMLWAADDFLEDLPPEKTEKRK</sequence>
<evidence type="ECO:0000256" key="5">
    <source>
        <dbReference type="ARBA" id="ARBA00071720"/>
    </source>
</evidence>
<dbReference type="AlphaFoldDB" id="A0A8C0YZV0"/>
<reference evidence="8" key="1">
    <citation type="submission" date="2018-10" db="EMBL/GenBank/DDBJ databases">
        <title>De novo assembly of a Great Dane genome.</title>
        <authorList>
            <person name="Kidd J.M."/>
            <person name="Pendleton A.L."/>
            <person name="Shen F."/>
            <person name="Emery S."/>
        </authorList>
    </citation>
    <scope>NUCLEOTIDE SEQUENCE [LARGE SCALE GENOMIC DNA]</scope>
    <source>
        <strain evidence="8">Great Dane</strain>
    </source>
</reference>
<evidence type="ECO:0000256" key="6">
    <source>
        <dbReference type="ARBA" id="ARBA00073671"/>
    </source>
</evidence>
<dbReference type="InterPro" id="IPR027417">
    <property type="entry name" value="P-loop_NTPase"/>
</dbReference>
<evidence type="ECO:0000256" key="1">
    <source>
        <dbReference type="ARBA" id="ARBA00004496"/>
    </source>
</evidence>